<reference evidence="1 2" key="1">
    <citation type="journal article" date="2019" name="Nat. Microbiol.">
        <title>Mediterranean grassland soil C-N compound turnover is dependent on rainfall and depth, and is mediated by genomically divergent microorganisms.</title>
        <authorList>
            <person name="Diamond S."/>
            <person name="Andeer P.F."/>
            <person name="Li Z."/>
            <person name="Crits-Christoph A."/>
            <person name="Burstein D."/>
            <person name="Anantharaman K."/>
            <person name="Lane K.R."/>
            <person name="Thomas B.C."/>
            <person name="Pan C."/>
            <person name="Northen T.R."/>
            <person name="Banfield J.F."/>
        </authorList>
    </citation>
    <scope>NUCLEOTIDE SEQUENCE [LARGE SCALE GENOMIC DNA]</scope>
    <source>
        <strain evidence="1">WS_11</strain>
    </source>
</reference>
<protein>
    <submittedName>
        <fullName evidence="1">Uncharacterized protein</fullName>
    </submittedName>
</protein>
<accession>A0A538U922</accession>
<gene>
    <name evidence="1" type="ORF">E6K81_07560</name>
</gene>
<comment type="caution">
    <text evidence="1">The sequence shown here is derived from an EMBL/GenBank/DDBJ whole genome shotgun (WGS) entry which is preliminary data.</text>
</comment>
<evidence type="ECO:0000313" key="1">
    <source>
        <dbReference type="EMBL" id="TMQ72395.1"/>
    </source>
</evidence>
<name>A0A538U922_UNCEI</name>
<evidence type="ECO:0000313" key="2">
    <source>
        <dbReference type="Proteomes" id="UP000319771"/>
    </source>
</evidence>
<sequence>MAQAPRAPTAVALLALPLAVSLLFPGMARAEATRDRLWREDLGTFATQLRAVHPKPFAHVAEARFDSALHALEARVPDLSDAGVCVGVMRLAAMLEDGHTLALPTSRAMGFGQVIPVRLAAFDDGLAVVAAAPAYARYAGARVVRIGAVTAEEALRRAREISSGDNEMTRLDRAPFFLTMPRVL</sequence>
<dbReference type="AlphaFoldDB" id="A0A538U922"/>
<proteinExistence type="predicted"/>
<dbReference type="Proteomes" id="UP000319771">
    <property type="component" value="Unassembled WGS sequence"/>
</dbReference>
<dbReference type="EMBL" id="VBPB01000109">
    <property type="protein sequence ID" value="TMQ72395.1"/>
    <property type="molecule type" value="Genomic_DNA"/>
</dbReference>
<organism evidence="1 2">
    <name type="scientific">Eiseniibacteriota bacterium</name>
    <dbReference type="NCBI Taxonomy" id="2212470"/>
    <lineage>
        <taxon>Bacteria</taxon>
        <taxon>Candidatus Eiseniibacteriota</taxon>
    </lineage>
</organism>